<dbReference type="PROSITE" id="PS51272">
    <property type="entry name" value="SLH"/>
    <property type="match status" value="2"/>
</dbReference>
<evidence type="ECO:0000259" key="3">
    <source>
        <dbReference type="PROSITE" id="PS51272"/>
    </source>
</evidence>
<evidence type="ECO:0000256" key="2">
    <source>
        <dbReference type="SAM" id="SignalP"/>
    </source>
</evidence>
<evidence type="ECO:0000256" key="1">
    <source>
        <dbReference type="ARBA" id="ARBA00022729"/>
    </source>
</evidence>
<sequence length="1062" mass="114799">MANQPKSYRKFLAGSVTAALVASAVAPVASAATFTDLPNDAHKDNILKAVEWELVNGYDDNTFRPYQEISRGQVVKIIARYLGDDIVTDGTEQFADVVGTGDTELLDAALKVRAAGVFTGSKGNLKYTDTITREEMASVLVRLFSHLQDKEDEESKVTDNDEAYPVHADNIDILSEWGITTETEFNPKGDVVRAQFVTFMVRAIESMEEVVTPEIPEVVGATALNLTTVEVELSSEVESVTAENFAIEGATVNSATLSEDKTVVTLDVTGLEYGFDYEVAVTGVLVDGEEYDLGSYEFAAPAVADLWNLEVTSKEDVIIANGADNTEVTFNLIDTATGEIDTNADDVVLALSTTYGNLSHQRVTVQDGTATVILSSEFSVKDLEAKIDAQIIEAAGDYKYLIGEVVGAHTIKFTPAEASDVVDETPLSVVDAESNQADRVVAYFDKEVNLSDVVKTNASGDLLYTIDGSTREYTKAELTASQFAIASQVIVNGLKISQGTDVKEIRGVRAVEGNAKALEIILEKEDVLEDNKQVTVAAKIFTSNVTNAVFNLTDARVPELTSVAAEGMNVVKAKFSEAVDAATFKIDGRFNSDSFDISFGEFNVVTGEDHRNIATLKLNDNYDEDRTVDSAENNKTLAGYFTAGSHSLQVSNLKDFAALSDRNNVGTTQTLAFNVTEDTSKPSAIVDVESPEQFRVTFSKNLKETVVSSDVALQVYDSEAKKWVSVGEYFDQDLSELLDVTTYGDELVVELTKDWTEIYKTATTNENYYNDDFRIHIAKGTIANESNGLSNDEINLDLNYAGSALNTPDTVSPIISQIDEASVNGEFIVTMTEPVKLAGSTEVPTLNQDQTKLPETSVQFIGKDKDGKTVTFDGTVAGYSESNGADTKFYVKWNAADKTPQTVVDAGGSNDWTLVVKSLSDDVGNTAATVTKDFTIAKTPAATPSEVDFFIETVEGALDVDTNNADDSVTITFSEGVKHRGEQHDATKVSQYQLNGQSLPVGSSVAVEDNDTEEGFETVVITLPDGTLNTGSNVITVNKNLTSYDDSVLIKEYEKTFEVASN</sequence>
<proteinExistence type="predicted"/>
<dbReference type="PROSITE" id="PS51318">
    <property type="entry name" value="TAT"/>
    <property type="match status" value="1"/>
</dbReference>
<gene>
    <name evidence="4" type="ORF">FZC84_22080</name>
</gene>
<accession>A0A5D4LYU6</accession>
<feature type="domain" description="SLH" evidence="3">
    <location>
        <begin position="154"/>
        <end position="214"/>
    </location>
</feature>
<dbReference type="AlphaFoldDB" id="A0A5D4LYU6"/>
<feature type="signal peptide" evidence="2">
    <location>
        <begin position="1"/>
        <end position="31"/>
    </location>
</feature>
<dbReference type="InterPro" id="IPR006311">
    <property type="entry name" value="TAT_signal"/>
</dbReference>
<evidence type="ECO:0000313" key="4">
    <source>
        <dbReference type="EMBL" id="TYR94874.1"/>
    </source>
</evidence>
<dbReference type="InterPro" id="IPR001119">
    <property type="entry name" value="SLH_dom"/>
</dbReference>
<reference evidence="4 5" key="1">
    <citation type="submission" date="2019-08" db="EMBL/GenBank/DDBJ databases">
        <title>Bacillus genomes from the desert of Cuatro Cienegas, Coahuila.</title>
        <authorList>
            <person name="Olmedo-Alvarez G."/>
        </authorList>
    </citation>
    <scope>NUCLEOTIDE SEQUENCE [LARGE SCALE GENOMIC DNA]</scope>
    <source>
        <strain evidence="4 5">CH128b_4D</strain>
    </source>
</reference>
<protein>
    <submittedName>
        <fullName evidence="4">S-layer homology domain-containing protein</fullName>
    </submittedName>
</protein>
<comment type="caution">
    <text evidence="4">The sequence shown here is derived from an EMBL/GenBank/DDBJ whole genome shotgun (WGS) entry which is preliminary data.</text>
</comment>
<dbReference type="InterPro" id="IPR014755">
    <property type="entry name" value="Cu-Rt/internalin_Ig-like"/>
</dbReference>
<organism evidence="4 5">
    <name type="scientific">Rossellomorea vietnamensis</name>
    <dbReference type="NCBI Taxonomy" id="218284"/>
    <lineage>
        <taxon>Bacteria</taxon>
        <taxon>Bacillati</taxon>
        <taxon>Bacillota</taxon>
        <taxon>Bacilli</taxon>
        <taxon>Bacillales</taxon>
        <taxon>Bacillaceae</taxon>
        <taxon>Rossellomorea</taxon>
    </lineage>
</organism>
<name>A0A5D4LYU6_9BACI</name>
<dbReference type="EMBL" id="VTEG01000034">
    <property type="protein sequence ID" value="TYR94874.1"/>
    <property type="molecule type" value="Genomic_DNA"/>
</dbReference>
<dbReference type="Proteomes" id="UP000325182">
    <property type="component" value="Unassembled WGS sequence"/>
</dbReference>
<dbReference type="RefSeq" id="WP_148955314.1">
    <property type="nucleotide sequence ID" value="NZ_VTEG01000034.1"/>
</dbReference>
<dbReference type="Gene3D" id="2.60.40.1220">
    <property type="match status" value="1"/>
</dbReference>
<feature type="chain" id="PRO_5022732153" evidence="2">
    <location>
        <begin position="32"/>
        <end position="1062"/>
    </location>
</feature>
<dbReference type="Pfam" id="PF00395">
    <property type="entry name" value="SLH"/>
    <property type="match status" value="1"/>
</dbReference>
<feature type="domain" description="SLH" evidence="3">
    <location>
        <begin position="29"/>
        <end position="92"/>
    </location>
</feature>
<keyword evidence="1 2" id="KW-0732">Signal</keyword>
<evidence type="ECO:0000313" key="5">
    <source>
        <dbReference type="Proteomes" id="UP000325182"/>
    </source>
</evidence>